<dbReference type="PANTHER" id="PTHR43133:SF51">
    <property type="entry name" value="RNA POLYMERASE SIGMA FACTOR"/>
    <property type="match status" value="1"/>
</dbReference>
<dbReference type="AlphaFoldDB" id="A0A517MU96"/>
<dbReference type="GO" id="GO:0006352">
    <property type="term" value="P:DNA-templated transcription initiation"/>
    <property type="evidence" value="ECO:0007669"/>
    <property type="project" value="InterPro"/>
</dbReference>
<evidence type="ECO:0000313" key="7">
    <source>
        <dbReference type="Proteomes" id="UP000319852"/>
    </source>
</evidence>
<dbReference type="InterPro" id="IPR039425">
    <property type="entry name" value="RNA_pol_sigma-70-like"/>
</dbReference>
<dbReference type="Pfam" id="PF04542">
    <property type="entry name" value="Sigma70_r2"/>
    <property type="match status" value="1"/>
</dbReference>
<dbReference type="Gene3D" id="1.10.10.10">
    <property type="entry name" value="Winged helix-like DNA-binding domain superfamily/Winged helix DNA-binding domain"/>
    <property type="match status" value="1"/>
</dbReference>
<dbReference type="RefSeq" id="WP_218932414.1">
    <property type="nucleotide sequence ID" value="NZ_CP036263.1"/>
</dbReference>
<dbReference type="GO" id="GO:0016987">
    <property type="term" value="F:sigma factor activity"/>
    <property type="evidence" value="ECO:0007669"/>
    <property type="project" value="UniProtKB-KW"/>
</dbReference>
<dbReference type="InterPro" id="IPR007627">
    <property type="entry name" value="RNA_pol_sigma70_r2"/>
</dbReference>
<keyword evidence="3" id="KW-0731">Sigma factor</keyword>
<organism evidence="6 7">
    <name type="scientific">Adhaeretor mobilis</name>
    <dbReference type="NCBI Taxonomy" id="1930276"/>
    <lineage>
        <taxon>Bacteria</taxon>
        <taxon>Pseudomonadati</taxon>
        <taxon>Planctomycetota</taxon>
        <taxon>Planctomycetia</taxon>
        <taxon>Pirellulales</taxon>
        <taxon>Lacipirellulaceae</taxon>
        <taxon>Adhaeretor</taxon>
    </lineage>
</organism>
<keyword evidence="2" id="KW-0805">Transcription regulation</keyword>
<dbReference type="SUPFAM" id="SSF88659">
    <property type="entry name" value="Sigma3 and sigma4 domains of RNA polymerase sigma factors"/>
    <property type="match status" value="1"/>
</dbReference>
<proteinExistence type="inferred from homology"/>
<protein>
    <submittedName>
        <fullName evidence="6">RNA polymerase sigma factor</fullName>
    </submittedName>
</protein>
<accession>A0A517MU96</accession>
<gene>
    <name evidence="6" type="ORF">HG15A2_17370</name>
</gene>
<dbReference type="SUPFAM" id="SSF88946">
    <property type="entry name" value="Sigma2 domain of RNA polymerase sigma factors"/>
    <property type="match status" value="1"/>
</dbReference>
<dbReference type="InterPro" id="IPR013324">
    <property type="entry name" value="RNA_pol_sigma_r3/r4-like"/>
</dbReference>
<evidence type="ECO:0000256" key="3">
    <source>
        <dbReference type="ARBA" id="ARBA00023082"/>
    </source>
</evidence>
<dbReference type="InterPro" id="IPR036388">
    <property type="entry name" value="WH-like_DNA-bd_sf"/>
</dbReference>
<dbReference type="EMBL" id="CP036263">
    <property type="protein sequence ID" value="QDS98458.1"/>
    <property type="molecule type" value="Genomic_DNA"/>
</dbReference>
<comment type="similarity">
    <text evidence="1">Belongs to the sigma-70 factor family. ECF subfamily.</text>
</comment>
<dbReference type="KEGG" id="amob:HG15A2_17370"/>
<evidence type="ECO:0000313" key="6">
    <source>
        <dbReference type="EMBL" id="QDS98458.1"/>
    </source>
</evidence>
<dbReference type="Proteomes" id="UP000319852">
    <property type="component" value="Chromosome"/>
</dbReference>
<keyword evidence="4" id="KW-0804">Transcription</keyword>
<dbReference type="InterPro" id="IPR013325">
    <property type="entry name" value="RNA_pol_sigma_r2"/>
</dbReference>
<evidence type="ECO:0000256" key="2">
    <source>
        <dbReference type="ARBA" id="ARBA00023015"/>
    </source>
</evidence>
<dbReference type="PANTHER" id="PTHR43133">
    <property type="entry name" value="RNA POLYMERASE ECF-TYPE SIGMA FACTO"/>
    <property type="match status" value="1"/>
</dbReference>
<evidence type="ECO:0000256" key="1">
    <source>
        <dbReference type="ARBA" id="ARBA00010641"/>
    </source>
</evidence>
<dbReference type="Gene3D" id="1.10.1740.10">
    <property type="match status" value="1"/>
</dbReference>
<evidence type="ECO:0000256" key="4">
    <source>
        <dbReference type="ARBA" id="ARBA00023163"/>
    </source>
</evidence>
<dbReference type="InterPro" id="IPR014284">
    <property type="entry name" value="RNA_pol_sigma-70_dom"/>
</dbReference>
<feature type="domain" description="RNA polymerase sigma-70 region 2" evidence="5">
    <location>
        <begin position="32"/>
        <end position="96"/>
    </location>
</feature>
<sequence length="192" mass="21614">MLETTVVKATHPQPDQSVEVKLEHHNLERLLGEHQADIWRYLRFLGAGSADAEDLTQETFLALELATFEERSRAETAAYLRKVARNQFLMWRRAHGNKINTVDLAAAETAWADITEPNGAASDGFAGLLAALKQCLEKIEGRARSAIDRFYQQGEGREAVAAALNMKPDGVKTLLRRTRDALRECIERKQRE</sequence>
<dbReference type="NCBIfam" id="TIGR02937">
    <property type="entry name" value="sigma70-ECF"/>
    <property type="match status" value="1"/>
</dbReference>
<reference evidence="6 7" key="1">
    <citation type="submission" date="2019-02" db="EMBL/GenBank/DDBJ databases">
        <title>Deep-cultivation of Planctomycetes and their phenomic and genomic characterization uncovers novel biology.</title>
        <authorList>
            <person name="Wiegand S."/>
            <person name="Jogler M."/>
            <person name="Boedeker C."/>
            <person name="Pinto D."/>
            <person name="Vollmers J."/>
            <person name="Rivas-Marin E."/>
            <person name="Kohn T."/>
            <person name="Peeters S.H."/>
            <person name="Heuer A."/>
            <person name="Rast P."/>
            <person name="Oberbeckmann S."/>
            <person name="Bunk B."/>
            <person name="Jeske O."/>
            <person name="Meyerdierks A."/>
            <person name="Storesund J.E."/>
            <person name="Kallscheuer N."/>
            <person name="Luecker S."/>
            <person name="Lage O.M."/>
            <person name="Pohl T."/>
            <person name="Merkel B.J."/>
            <person name="Hornburger P."/>
            <person name="Mueller R.-W."/>
            <person name="Bruemmer F."/>
            <person name="Labrenz M."/>
            <person name="Spormann A.M."/>
            <person name="Op den Camp H."/>
            <person name="Overmann J."/>
            <person name="Amann R."/>
            <person name="Jetten M.S.M."/>
            <person name="Mascher T."/>
            <person name="Medema M.H."/>
            <person name="Devos D.P."/>
            <person name="Kaster A.-K."/>
            <person name="Ovreas L."/>
            <person name="Rohde M."/>
            <person name="Galperin M.Y."/>
            <person name="Jogler C."/>
        </authorList>
    </citation>
    <scope>NUCLEOTIDE SEQUENCE [LARGE SCALE GENOMIC DNA]</scope>
    <source>
        <strain evidence="6 7">HG15A2</strain>
    </source>
</reference>
<evidence type="ECO:0000259" key="5">
    <source>
        <dbReference type="Pfam" id="PF04542"/>
    </source>
</evidence>
<name>A0A517MU96_9BACT</name>
<keyword evidence="7" id="KW-1185">Reference proteome</keyword>